<feature type="non-terminal residue" evidence="2">
    <location>
        <position position="317"/>
    </location>
</feature>
<evidence type="ECO:0000256" key="1">
    <source>
        <dbReference type="SAM" id="Phobius"/>
    </source>
</evidence>
<feature type="transmembrane region" description="Helical" evidence="1">
    <location>
        <begin position="12"/>
        <end position="32"/>
    </location>
</feature>
<feature type="transmembrane region" description="Helical" evidence="1">
    <location>
        <begin position="44"/>
        <end position="62"/>
    </location>
</feature>
<gene>
    <name evidence="2" type="ORF">ENJ10_14150</name>
</gene>
<sequence>MPFHLNSKKLTFWLNFALDGVLLLGSFFVIYYTKRGHLYVEQGFVDYLPLYISAWFLASLLGRKFKSDKAQNLSDHLKPYIRSILLQIGFLSIFLYALKWFDLSRFIIFGSVGLFFLLELVVLSGGFAFPRMFKKEKSAVSNFSFYFFFFEFLLITGAFLGLYFYKRGTLELSDDYRAVFVIIYFVWIFIGILVHKFHVPAGRNYLQTLWPFVKSTLIQMGVISFFVFTFRVLEYSRLILFGSVALFALFEYLVVSLVYIFKKQPVTDEPQLNFFAAPLLREPEVEAAPPESERIYEGKYRIKDAEIESLGLRKKLQ</sequence>
<dbReference type="Proteomes" id="UP000886005">
    <property type="component" value="Unassembled WGS sequence"/>
</dbReference>
<name>A0A7V1LPS9_CALAY</name>
<protein>
    <submittedName>
        <fullName evidence="2">Uncharacterized protein</fullName>
    </submittedName>
</protein>
<reference evidence="2" key="1">
    <citation type="journal article" date="2020" name="mSystems">
        <title>Genome- and Community-Level Interaction Insights into Carbon Utilization and Element Cycling Functions of Hydrothermarchaeota in Hydrothermal Sediment.</title>
        <authorList>
            <person name="Zhou Z."/>
            <person name="Liu Y."/>
            <person name="Xu W."/>
            <person name="Pan J."/>
            <person name="Luo Z.H."/>
            <person name="Li M."/>
        </authorList>
    </citation>
    <scope>NUCLEOTIDE SEQUENCE [LARGE SCALE GENOMIC DNA]</scope>
    <source>
        <strain evidence="2">HyVt-456</strain>
    </source>
</reference>
<dbReference type="EMBL" id="DRLD01000401">
    <property type="protein sequence ID" value="HED11830.1"/>
    <property type="molecule type" value="Genomic_DNA"/>
</dbReference>
<feature type="transmembrane region" description="Helical" evidence="1">
    <location>
        <begin position="107"/>
        <end position="133"/>
    </location>
</feature>
<keyword evidence="1" id="KW-0812">Transmembrane</keyword>
<comment type="caution">
    <text evidence="2">The sequence shown here is derived from an EMBL/GenBank/DDBJ whole genome shotgun (WGS) entry which is preliminary data.</text>
</comment>
<dbReference type="AlphaFoldDB" id="A0A7V1LPS9"/>
<feature type="transmembrane region" description="Helical" evidence="1">
    <location>
        <begin position="177"/>
        <end position="197"/>
    </location>
</feature>
<organism evidence="2">
    <name type="scientific">Caldithrix abyssi</name>
    <dbReference type="NCBI Taxonomy" id="187145"/>
    <lineage>
        <taxon>Bacteria</taxon>
        <taxon>Pseudomonadati</taxon>
        <taxon>Calditrichota</taxon>
        <taxon>Calditrichia</taxon>
        <taxon>Calditrichales</taxon>
        <taxon>Calditrichaceae</taxon>
        <taxon>Caldithrix</taxon>
    </lineage>
</organism>
<feature type="transmembrane region" description="Helical" evidence="1">
    <location>
        <begin position="239"/>
        <end position="261"/>
    </location>
</feature>
<evidence type="ECO:0000313" key="2">
    <source>
        <dbReference type="EMBL" id="HED11830.1"/>
    </source>
</evidence>
<proteinExistence type="predicted"/>
<keyword evidence="1" id="KW-0472">Membrane</keyword>
<accession>A0A7V1LPS9</accession>
<feature type="transmembrane region" description="Helical" evidence="1">
    <location>
        <begin position="209"/>
        <end position="233"/>
    </location>
</feature>
<feature type="transmembrane region" description="Helical" evidence="1">
    <location>
        <begin position="83"/>
        <end position="101"/>
    </location>
</feature>
<feature type="transmembrane region" description="Helical" evidence="1">
    <location>
        <begin position="145"/>
        <end position="165"/>
    </location>
</feature>
<keyword evidence="1" id="KW-1133">Transmembrane helix</keyword>